<reference evidence="2 3" key="1">
    <citation type="submission" date="2016-07" db="EMBL/GenBank/DDBJ databases">
        <authorList>
            <consortium name="Pathogen Informatics"/>
        </authorList>
    </citation>
    <scope>NUCLEOTIDE SEQUENCE [LARGE SCALE GENOMIC DNA]</scope>
</reference>
<protein>
    <submittedName>
        <fullName evidence="2">Uncharacterized protein</fullName>
    </submittedName>
</protein>
<dbReference type="Proteomes" id="UP000196402">
    <property type="component" value="Chromosome 8"/>
</dbReference>
<dbReference type="PANTHER" id="PTHR16537">
    <property type="entry name" value="SJOEGREN SYNDROME/SCLERODERMA AUTOANTIGEN 1"/>
    <property type="match status" value="1"/>
</dbReference>
<dbReference type="eggNOG" id="ENOG502SCA9">
    <property type="taxonomic scope" value="Eukaryota"/>
</dbReference>
<dbReference type="VEuPathDB" id="PlasmoDB:PVW1_080011700"/>
<proteinExistence type="predicted"/>
<evidence type="ECO:0000313" key="3">
    <source>
        <dbReference type="Proteomes" id="UP000196402"/>
    </source>
</evidence>
<dbReference type="Pfam" id="PF06677">
    <property type="entry name" value="Auto_anti-p27"/>
    <property type="match status" value="1"/>
</dbReference>
<dbReference type="EMBL" id="LT615246">
    <property type="protein sequence ID" value="SCO66780.1"/>
    <property type="molecule type" value="Genomic_DNA"/>
</dbReference>
<sequence>MKVESNSSDLADPFAASQIIGDKLLQGWTLLNECCHMCMVTPLIKQKHKEERFCAKCNVYIRSESPEGGELPTNKGSSNVDGKKRVEGDCRRDDHLEGPHNLAAETNTTNVETHPDACTEKYPHASTYGDPLFEEKLSPVEFIKEIKLQHDEFNQILNRNSITKGEIENLLEVKQYVKERCGYDLGEWMNSGRSSLLKGTQMRSQKESQKESTHLSKNDVDPYVEDKKRDLLQNTEMKHPHGCMEGQSSQKREYLNDSTQRSPNLVISKENYFPTGGIDFDKYTNYRVDSMILDKAKDTFMQKLDKYVEQLGRCDSRSDERECISQVATVVDVLERVNNLRRNIHIVI</sequence>
<dbReference type="VEuPathDB" id="PlasmoDB:PVX_094530"/>
<dbReference type="VEuPathDB" id="PlasmoDB:PVP01_0806400"/>
<feature type="compositionally biased region" description="Basic and acidic residues" evidence="1">
    <location>
        <begin position="204"/>
        <end position="221"/>
    </location>
</feature>
<dbReference type="PANTHER" id="PTHR16537:SF1">
    <property type="entry name" value="PROTEIN ZNRD2"/>
    <property type="match status" value="1"/>
</dbReference>
<evidence type="ECO:0000256" key="1">
    <source>
        <dbReference type="SAM" id="MobiDB-lite"/>
    </source>
</evidence>
<feature type="region of interest" description="Disordered" evidence="1">
    <location>
        <begin position="65"/>
        <end position="85"/>
    </location>
</feature>
<organism evidence="2 3">
    <name type="scientific">Plasmodium vivax</name>
    <name type="common">malaria parasite P. vivax</name>
    <dbReference type="NCBI Taxonomy" id="5855"/>
    <lineage>
        <taxon>Eukaryota</taxon>
        <taxon>Sar</taxon>
        <taxon>Alveolata</taxon>
        <taxon>Apicomplexa</taxon>
        <taxon>Aconoidasida</taxon>
        <taxon>Haemosporida</taxon>
        <taxon>Plasmodiidae</taxon>
        <taxon>Plasmodium</taxon>
        <taxon>Plasmodium (Plasmodium)</taxon>
    </lineage>
</organism>
<dbReference type="AlphaFoldDB" id="A0A1G4GW23"/>
<name>A0A1G4GW23_PLAVI</name>
<dbReference type="InterPro" id="IPR009563">
    <property type="entry name" value="SSSCA1"/>
</dbReference>
<feature type="region of interest" description="Disordered" evidence="1">
    <location>
        <begin position="196"/>
        <end position="221"/>
    </location>
</feature>
<dbReference type="VEuPathDB" id="PlasmoDB:PVPAM_080018500"/>
<accession>A0A1G4GW23</accession>
<evidence type="ECO:0000313" key="2">
    <source>
        <dbReference type="EMBL" id="SCO66780.1"/>
    </source>
</evidence>
<dbReference type="InterPro" id="IPR051888">
    <property type="entry name" value="UPF0148_domain"/>
</dbReference>
<gene>
    <name evidence="2" type="ORF">PVT01_080011300</name>
</gene>